<feature type="region of interest" description="Disordered" evidence="1">
    <location>
        <begin position="1"/>
        <end position="26"/>
    </location>
</feature>
<feature type="region of interest" description="Disordered" evidence="1">
    <location>
        <begin position="183"/>
        <end position="217"/>
    </location>
</feature>
<evidence type="ECO:0000313" key="3">
    <source>
        <dbReference type="Proteomes" id="UP000001307"/>
    </source>
</evidence>
<name>E4XWU2_OIKDI</name>
<feature type="region of interest" description="Disordered" evidence="1">
    <location>
        <begin position="350"/>
        <end position="392"/>
    </location>
</feature>
<sequence length="392" mass="42087">MSVGETQHPPVQVAGRGMIDPGRHPRLSDHEARVFDAARVFVDEHRRPGRRRVLDLGQPVPAGLVGRVRRVVHVGAHRDAADALDLAQIADRRAIGRALVDFGGAVVGVEHPALDVGGRGVGPGIARDPGLGGGHPTFASPAGGGRVRREVVVVVIDVEQPADLELAIVVEAGDLVGLGLRPAERGQKHRRENRDDGDDHQQLEERETGAPVGGPDGRRCRACAPPCEGLRRTDVHGAQGYQGTTAGSPAFRLAESKEPRNRAGPGRNPDRRAPGCFRRRRPLRARGRCRRTRTAAARRRTGRRAGGYRRRCRDRRGASRLDRGRRDAPTGISRCCGRSPGWLPVPVRIGEAGHGFRPGRRGAPSLPGRPVGRPGCGPRSSPRRRGPPANGS</sequence>
<dbReference type="Proteomes" id="UP000001307">
    <property type="component" value="Unassembled WGS sequence"/>
</dbReference>
<reference evidence="2" key="1">
    <citation type="journal article" date="2010" name="Science">
        <title>Plasticity of animal genome architecture unmasked by rapid evolution of a pelagic tunicate.</title>
        <authorList>
            <person name="Denoeud F."/>
            <person name="Henriet S."/>
            <person name="Mungpakdee S."/>
            <person name="Aury J.M."/>
            <person name="Da Silva C."/>
            <person name="Brinkmann H."/>
            <person name="Mikhaleva J."/>
            <person name="Olsen L.C."/>
            <person name="Jubin C."/>
            <person name="Canestro C."/>
            <person name="Bouquet J.M."/>
            <person name="Danks G."/>
            <person name="Poulain J."/>
            <person name="Campsteijn C."/>
            <person name="Adamski M."/>
            <person name="Cross I."/>
            <person name="Yadetie F."/>
            <person name="Muffato M."/>
            <person name="Louis A."/>
            <person name="Butcher S."/>
            <person name="Tsagkogeorga G."/>
            <person name="Konrad A."/>
            <person name="Singh S."/>
            <person name="Jensen M.F."/>
            <person name="Cong E.H."/>
            <person name="Eikeseth-Otteraa H."/>
            <person name="Noel B."/>
            <person name="Anthouard V."/>
            <person name="Porcel B.M."/>
            <person name="Kachouri-Lafond R."/>
            <person name="Nishino A."/>
            <person name="Ugolini M."/>
            <person name="Chourrout P."/>
            <person name="Nishida H."/>
            <person name="Aasland R."/>
            <person name="Huzurbazar S."/>
            <person name="Westhof E."/>
            <person name="Delsuc F."/>
            <person name="Lehrach H."/>
            <person name="Reinhardt R."/>
            <person name="Weissenbach J."/>
            <person name="Roy S.W."/>
            <person name="Artiguenave F."/>
            <person name="Postlethwait J.H."/>
            <person name="Manak J.R."/>
            <person name="Thompson E.M."/>
            <person name="Jaillon O."/>
            <person name="Du Pasquier L."/>
            <person name="Boudinot P."/>
            <person name="Liberles D.A."/>
            <person name="Volff J.N."/>
            <person name="Philippe H."/>
            <person name="Lenhard B."/>
            <person name="Roest Crollius H."/>
            <person name="Wincker P."/>
            <person name="Chourrout D."/>
        </authorList>
    </citation>
    <scope>NUCLEOTIDE SEQUENCE [LARGE SCALE GENOMIC DNA]</scope>
</reference>
<organism evidence="2">
    <name type="scientific">Oikopleura dioica</name>
    <name type="common">Tunicate</name>
    <dbReference type="NCBI Taxonomy" id="34765"/>
    <lineage>
        <taxon>Eukaryota</taxon>
        <taxon>Metazoa</taxon>
        <taxon>Chordata</taxon>
        <taxon>Tunicata</taxon>
        <taxon>Appendicularia</taxon>
        <taxon>Copelata</taxon>
        <taxon>Oikopleuridae</taxon>
        <taxon>Oikopleura</taxon>
    </lineage>
</organism>
<accession>E4XWU2</accession>
<gene>
    <name evidence="2" type="ORF">GSOID_T00007118001</name>
</gene>
<proteinExistence type="predicted"/>
<feature type="compositionally biased region" description="Basic residues" evidence="1">
    <location>
        <begin position="277"/>
        <end position="314"/>
    </location>
</feature>
<evidence type="ECO:0000256" key="1">
    <source>
        <dbReference type="SAM" id="MobiDB-lite"/>
    </source>
</evidence>
<dbReference type="EMBL" id="FN653256">
    <property type="protein sequence ID" value="CBY14136.1"/>
    <property type="molecule type" value="Genomic_DNA"/>
</dbReference>
<feature type="compositionally biased region" description="Basic and acidic residues" evidence="1">
    <location>
        <begin position="183"/>
        <end position="208"/>
    </location>
</feature>
<feature type="compositionally biased region" description="Low complexity" evidence="1">
    <location>
        <begin position="368"/>
        <end position="380"/>
    </location>
</feature>
<protein>
    <submittedName>
        <fullName evidence="2">Uncharacterized protein</fullName>
    </submittedName>
</protein>
<keyword evidence="3" id="KW-1185">Reference proteome</keyword>
<feature type="compositionally biased region" description="Basic and acidic residues" evidence="1">
    <location>
        <begin position="315"/>
        <end position="328"/>
    </location>
</feature>
<evidence type="ECO:0000313" key="2">
    <source>
        <dbReference type="EMBL" id="CBY14136.1"/>
    </source>
</evidence>
<dbReference type="AlphaFoldDB" id="E4XWU2"/>
<feature type="region of interest" description="Disordered" evidence="1">
    <location>
        <begin position="233"/>
        <end position="334"/>
    </location>
</feature>
<dbReference type="InParanoid" id="E4XWU2"/>